<dbReference type="InterPro" id="IPR010998">
    <property type="entry name" value="Integrase_recombinase_N"/>
</dbReference>
<dbReference type="AlphaFoldDB" id="A0A1Y4LWX7"/>
<dbReference type="EMBL" id="NFKM01000006">
    <property type="protein sequence ID" value="OUP61108.1"/>
    <property type="molecule type" value="Genomic_DNA"/>
</dbReference>
<dbReference type="PANTHER" id="PTHR30349:SF41">
    <property type="entry name" value="INTEGRASE_RECOMBINASE PROTEIN MJ0367-RELATED"/>
    <property type="match status" value="1"/>
</dbReference>
<dbReference type="Proteomes" id="UP000195447">
    <property type="component" value="Unassembled WGS sequence"/>
</dbReference>
<keyword evidence="9" id="KW-1185">Reference proteome</keyword>
<feature type="domain" description="Tyr recombinase" evidence="6">
    <location>
        <begin position="107"/>
        <end position="288"/>
    </location>
</feature>
<dbReference type="GO" id="GO:0015074">
    <property type="term" value="P:DNA integration"/>
    <property type="evidence" value="ECO:0007669"/>
    <property type="project" value="UniProtKB-KW"/>
</dbReference>
<dbReference type="GO" id="GO:0003677">
    <property type="term" value="F:DNA binding"/>
    <property type="evidence" value="ECO:0007669"/>
    <property type="project" value="UniProtKB-UniRule"/>
</dbReference>
<protein>
    <recommendedName>
        <fullName evidence="10">Tyrosine recombinase</fullName>
    </recommendedName>
</protein>
<feature type="domain" description="Core-binding (CB)" evidence="7">
    <location>
        <begin position="1"/>
        <end position="86"/>
    </location>
</feature>
<dbReference type="GO" id="GO:0006310">
    <property type="term" value="P:DNA recombination"/>
    <property type="evidence" value="ECO:0007669"/>
    <property type="project" value="UniProtKB-KW"/>
</dbReference>
<organism evidence="8 9">
    <name type="scientific">Faecalitalea cylindroides</name>
    <dbReference type="NCBI Taxonomy" id="39483"/>
    <lineage>
        <taxon>Bacteria</taxon>
        <taxon>Bacillati</taxon>
        <taxon>Bacillota</taxon>
        <taxon>Erysipelotrichia</taxon>
        <taxon>Erysipelotrichales</taxon>
        <taxon>Erysipelotrichaceae</taxon>
        <taxon>Faecalitalea</taxon>
    </lineage>
</organism>
<comment type="caution">
    <text evidence="8">The sequence shown here is derived from an EMBL/GenBank/DDBJ whole genome shotgun (WGS) entry which is preliminary data.</text>
</comment>
<evidence type="ECO:0000256" key="5">
    <source>
        <dbReference type="PROSITE-ProRule" id="PRU01248"/>
    </source>
</evidence>
<evidence type="ECO:0000313" key="8">
    <source>
        <dbReference type="EMBL" id="OUP61108.1"/>
    </source>
</evidence>
<dbReference type="CDD" id="cd00798">
    <property type="entry name" value="INT_XerDC_C"/>
    <property type="match status" value="1"/>
</dbReference>
<dbReference type="PANTHER" id="PTHR30349">
    <property type="entry name" value="PHAGE INTEGRASE-RELATED"/>
    <property type="match status" value="1"/>
</dbReference>
<evidence type="ECO:0000256" key="2">
    <source>
        <dbReference type="ARBA" id="ARBA00022908"/>
    </source>
</evidence>
<dbReference type="SUPFAM" id="SSF56349">
    <property type="entry name" value="DNA breaking-rejoining enzymes"/>
    <property type="match status" value="1"/>
</dbReference>
<evidence type="ECO:0008006" key="10">
    <source>
        <dbReference type="Google" id="ProtNLM"/>
    </source>
</evidence>
<dbReference type="InterPro" id="IPR050090">
    <property type="entry name" value="Tyrosine_recombinase_XerCD"/>
</dbReference>
<dbReference type="Gene3D" id="1.10.150.130">
    <property type="match status" value="1"/>
</dbReference>
<dbReference type="Gene3D" id="1.10.443.10">
    <property type="entry name" value="Intergrase catalytic core"/>
    <property type="match status" value="1"/>
</dbReference>
<dbReference type="RefSeq" id="WP_087158449.1">
    <property type="nucleotide sequence ID" value="NZ_NFKM01000006.1"/>
</dbReference>
<accession>A0A1Y4LWX7</accession>
<evidence type="ECO:0000259" key="7">
    <source>
        <dbReference type="PROSITE" id="PS51900"/>
    </source>
</evidence>
<dbReference type="Pfam" id="PF02899">
    <property type="entry name" value="Phage_int_SAM_1"/>
    <property type="match status" value="1"/>
</dbReference>
<reference evidence="9" key="1">
    <citation type="submission" date="2017-04" db="EMBL/GenBank/DDBJ databases">
        <title>Function of individual gut microbiota members based on whole genome sequencing of pure cultures obtained from chicken caecum.</title>
        <authorList>
            <person name="Medvecky M."/>
            <person name="Cejkova D."/>
            <person name="Polansky O."/>
            <person name="Karasova D."/>
            <person name="Kubasova T."/>
            <person name="Cizek A."/>
            <person name="Rychlik I."/>
        </authorList>
    </citation>
    <scope>NUCLEOTIDE SEQUENCE [LARGE SCALE GENOMIC DNA]</scope>
    <source>
        <strain evidence="9">An178</strain>
    </source>
</reference>
<keyword evidence="3 5" id="KW-0238">DNA-binding</keyword>
<sequence length="300" mass="34855">MDLHEALSDYKLNLSLVENKSKKTIEAYMSDLTHYIAYLNQKNINNVEEITILTVDTYLNSLTKEYSSNSINRVLASVRSFHKFISLNHESIKDPTLYIHTHKHNEHLPIYASVQDLKVLFDSFSNSDIDIYHKTILLTLYSCGLRVSELCSLKRNDVHLSEKILKVTGKGDKERIIPIVDACVQQMELYLNLVRKNWQKKALPNFFINQYGRVLTRQYVHNLIKKKCEECNLNPNLSAHSFRHSFASHLLDGNADLRIVQELLGHSDIQTTQIYTHIQNKRLVNAYDNAFQSFKKKEDD</sequence>
<dbReference type="InterPro" id="IPR013762">
    <property type="entry name" value="Integrase-like_cat_sf"/>
</dbReference>
<dbReference type="PROSITE" id="PS51898">
    <property type="entry name" value="TYR_RECOMBINASE"/>
    <property type="match status" value="1"/>
</dbReference>
<evidence type="ECO:0000313" key="9">
    <source>
        <dbReference type="Proteomes" id="UP000195447"/>
    </source>
</evidence>
<keyword evidence="4" id="KW-0233">DNA recombination</keyword>
<dbReference type="PROSITE" id="PS51900">
    <property type="entry name" value="CB"/>
    <property type="match status" value="1"/>
</dbReference>
<keyword evidence="2" id="KW-0229">DNA integration</keyword>
<dbReference type="InterPro" id="IPR002104">
    <property type="entry name" value="Integrase_catalytic"/>
</dbReference>
<proteinExistence type="inferred from homology"/>
<evidence type="ECO:0000256" key="4">
    <source>
        <dbReference type="ARBA" id="ARBA00023172"/>
    </source>
</evidence>
<dbReference type="InterPro" id="IPR004107">
    <property type="entry name" value="Integrase_SAM-like_N"/>
</dbReference>
<name>A0A1Y4LWX7_9FIRM</name>
<dbReference type="InterPro" id="IPR044068">
    <property type="entry name" value="CB"/>
</dbReference>
<gene>
    <name evidence="8" type="ORF">B5F14_04165</name>
</gene>
<evidence type="ECO:0000259" key="6">
    <source>
        <dbReference type="PROSITE" id="PS51898"/>
    </source>
</evidence>
<comment type="similarity">
    <text evidence="1">Belongs to the 'phage' integrase family.</text>
</comment>
<dbReference type="InterPro" id="IPR011010">
    <property type="entry name" value="DNA_brk_join_enz"/>
</dbReference>
<evidence type="ECO:0000256" key="3">
    <source>
        <dbReference type="ARBA" id="ARBA00023125"/>
    </source>
</evidence>
<evidence type="ECO:0000256" key="1">
    <source>
        <dbReference type="ARBA" id="ARBA00008857"/>
    </source>
</evidence>
<dbReference type="Pfam" id="PF00589">
    <property type="entry name" value="Phage_integrase"/>
    <property type="match status" value="1"/>
</dbReference>